<name>A0ACC5R6F5_9HYPH</name>
<comment type="caution">
    <text evidence="1">The sequence shown here is derived from an EMBL/GenBank/DDBJ whole genome shotgun (WGS) entry which is preliminary data.</text>
</comment>
<organism evidence="1 2">
    <name type="scientific">Taklimakanibacter albus</name>
    <dbReference type="NCBI Taxonomy" id="2800327"/>
    <lineage>
        <taxon>Bacteria</taxon>
        <taxon>Pseudomonadati</taxon>
        <taxon>Pseudomonadota</taxon>
        <taxon>Alphaproteobacteria</taxon>
        <taxon>Hyphomicrobiales</taxon>
        <taxon>Aestuariivirgaceae</taxon>
        <taxon>Taklimakanibacter</taxon>
    </lineage>
</organism>
<evidence type="ECO:0000313" key="2">
    <source>
        <dbReference type="Proteomes" id="UP000616151"/>
    </source>
</evidence>
<reference evidence="1" key="1">
    <citation type="submission" date="2021-01" db="EMBL/GenBank/DDBJ databases">
        <authorList>
            <person name="Sun Q."/>
        </authorList>
    </citation>
    <scope>NUCLEOTIDE SEQUENCE</scope>
    <source>
        <strain evidence="1">YIM B02566</strain>
    </source>
</reference>
<gene>
    <name evidence="1" type="ORF">JHL16_17735</name>
</gene>
<dbReference type="Proteomes" id="UP000616151">
    <property type="component" value="Unassembled WGS sequence"/>
</dbReference>
<accession>A0ACC5R6F5</accession>
<dbReference type="EMBL" id="JAENHL010000007">
    <property type="protein sequence ID" value="MBK1868198.1"/>
    <property type="molecule type" value="Genomic_DNA"/>
</dbReference>
<proteinExistence type="predicted"/>
<evidence type="ECO:0000313" key="1">
    <source>
        <dbReference type="EMBL" id="MBK1868198.1"/>
    </source>
</evidence>
<protein>
    <submittedName>
        <fullName evidence="1">DUF4339 domain-containing protein</fullName>
    </submittedName>
</protein>
<sequence>MSVAEWFFLQGTKEAGPFTRDQVQSLFLSGTISKETHLWRPGYSEWRPLSAFSEIEIEPPRPSYGEKQRRRGRSRAAPRPSGQNIAIARDQVLAAKAVGSKTRAPWYGDFTIGLLLTLGLAGVLVWLYRLESLPFHQ</sequence>
<keyword evidence="2" id="KW-1185">Reference proteome</keyword>